<dbReference type="AlphaFoldDB" id="A0A1I7N1Z5"/>
<dbReference type="OrthoDB" id="9780296at2"/>
<feature type="domain" description="ABC transmembrane type-1" evidence="11">
    <location>
        <begin position="19"/>
        <end position="319"/>
    </location>
</feature>
<dbReference type="GO" id="GO:0005524">
    <property type="term" value="F:ATP binding"/>
    <property type="evidence" value="ECO:0007669"/>
    <property type="project" value="UniProtKB-KW"/>
</dbReference>
<feature type="transmembrane region" description="Helical" evidence="9">
    <location>
        <begin position="259"/>
        <end position="284"/>
    </location>
</feature>
<dbReference type="PANTHER" id="PTHR43394">
    <property type="entry name" value="ATP-DEPENDENT PERMEASE MDL1, MITOCHONDRIAL"/>
    <property type="match status" value="1"/>
</dbReference>
<evidence type="ECO:0000313" key="13">
    <source>
        <dbReference type="Proteomes" id="UP000199537"/>
    </source>
</evidence>
<dbReference type="PROSITE" id="PS00211">
    <property type="entry name" value="ABC_TRANSPORTER_1"/>
    <property type="match status" value="1"/>
</dbReference>
<dbReference type="GO" id="GO:0016887">
    <property type="term" value="F:ATP hydrolysis activity"/>
    <property type="evidence" value="ECO:0007669"/>
    <property type="project" value="InterPro"/>
</dbReference>
<protein>
    <submittedName>
        <fullName evidence="12">ATP-binding cassette, subfamily B</fullName>
    </submittedName>
</protein>
<dbReference type="Pfam" id="PF00664">
    <property type="entry name" value="ABC_membrane"/>
    <property type="match status" value="1"/>
</dbReference>
<dbReference type="PROSITE" id="PS50893">
    <property type="entry name" value="ABC_TRANSPORTER_2"/>
    <property type="match status" value="1"/>
</dbReference>
<organism evidence="12 13">
    <name type="scientific">Thermoflavifilum thermophilum</name>
    <dbReference type="NCBI Taxonomy" id="1393122"/>
    <lineage>
        <taxon>Bacteria</taxon>
        <taxon>Pseudomonadati</taxon>
        <taxon>Bacteroidota</taxon>
        <taxon>Chitinophagia</taxon>
        <taxon>Chitinophagales</taxon>
        <taxon>Chitinophagaceae</taxon>
        <taxon>Thermoflavifilum</taxon>
    </lineage>
</organism>
<accession>A0A1I7N1Z5</accession>
<evidence type="ECO:0000256" key="2">
    <source>
        <dbReference type="ARBA" id="ARBA00022448"/>
    </source>
</evidence>
<dbReference type="Pfam" id="PF00005">
    <property type="entry name" value="ABC_tran"/>
    <property type="match status" value="1"/>
</dbReference>
<gene>
    <name evidence="12" type="ORF">SAMN05660895_0386</name>
</gene>
<feature type="transmembrane region" description="Helical" evidence="9">
    <location>
        <begin position="176"/>
        <end position="194"/>
    </location>
</feature>
<dbReference type="CDD" id="cd18541">
    <property type="entry name" value="ABC_6TM_TmrB_like"/>
    <property type="match status" value="1"/>
</dbReference>
<evidence type="ECO:0000256" key="1">
    <source>
        <dbReference type="ARBA" id="ARBA00004651"/>
    </source>
</evidence>
<feature type="transmembrane region" description="Helical" evidence="9">
    <location>
        <begin position="296"/>
        <end position="317"/>
    </location>
</feature>
<dbReference type="InterPro" id="IPR036640">
    <property type="entry name" value="ABC1_TM_sf"/>
</dbReference>
<keyword evidence="4 9" id="KW-0812">Transmembrane</keyword>
<dbReference type="RefSeq" id="WP_092456959.1">
    <property type="nucleotide sequence ID" value="NZ_FPCJ01000001.1"/>
</dbReference>
<dbReference type="InterPro" id="IPR017871">
    <property type="entry name" value="ABC_transporter-like_CS"/>
</dbReference>
<evidence type="ECO:0000256" key="9">
    <source>
        <dbReference type="SAM" id="Phobius"/>
    </source>
</evidence>
<dbReference type="STRING" id="1393122.SAMN05660895_0386"/>
<dbReference type="Gene3D" id="3.40.50.300">
    <property type="entry name" value="P-loop containing nucleotide triphosphate hydrolases"/>
    <property type="match status" value="1"/>
</dbReference>
<dbReference type="FunFam" id="3.40.50.300:FF:000221">
    <property type="entry name" value="Multidrug ABC transporter ATP-binding protein"/>
    <property type="match status" value="1"/>
</dbReference>
<dbReference type="InterPro" id="IPR011527">
    <property type="entry name" value="ABC1_TM_dom"/>
</dbReference>
<evidence type="ECO:0000256" key="8">
    <source>
        <dbReference type="ARBA" id="ARBA00023136"/>
    </source>
</evidence>
<dbReference type="SMART" id="SM00382">
    <property type="entry name" value="AAA"/>
    <property type="match status" value="1"/>
</dbReference>
<evidence type="ECO:0000313" key="12">
    <source>
        <dbReference type="EMBL" id="SFV28687.1"/>
    </source>
</evidence>
<evidence type="ECO:0000259" key="11">
    <source>
        <dbReference type="PROSITE" id="PS50929"/>
    </source>
</evidence>
<dbReference type="PROSITE" id="PS50929">
    <property type="entry name" value="ABC_TM1F"/>
    <property type="match status" value="1"/>
</dbReference>
<dbReference type="SUPFAM" id="SSF52540">
    <property type="entry name" value="P-loop containing nucleoside triphosphate hydrolases"/>
    <property type="match status" value="1"/>
</dbReference>
<dbReference type="InterPro" id="IPR003593">
    <property type="entry name" value="AAA+_ATPase"/>
</dbReference>
<name>A0A1I7N1Z5_9BACT</name>
<sequence length="603" mass="68972">MSHLKSLNKYFVRYKWRLLLGIAFVILSNIPAVVQPQVIRYVIDLTEENIGFYRILNGSMLQPVYLKFLTSVIAYFGVVMLLLALLRGLFMFFMRQTLIVMSRYIEYDLKNEIYQHYQELDLMFYKTHNIGDLMNRITEDVSRVRMYVGPALMYSVNLFFTIVMTVYVMWQVNVKLTLFTLAPLPFLALTIYYVNRIIHKRSERIQAELSNLTTIAQENYSGIRVIKSYTQEEATAEHFREACERYKISALYLARTEAIYFPSMLLLIGLSTLITILIGGIQAIHGTVTIGSIAEFVVYVNMLTWPVASIGSVASMIQRASASQKRINEFMQMQPLVRNHPHAVKPVLKGDIDIRHLTFTYPNTGRTALKDFTLHIRPGEKVAIVGRIGCGKTTLTHLLIRMYDPQQGEILYDGIPIQQIELSWLRQQISYVPQDVFLFSDTIANNIRYARPDASLEEVRAAARAASIDREIMEFPQQYDTLVGERGVTLSGGQKQRISIARALLKNPNILIFDDCLSAVDARTEKEILDNLYQFLRDKTAIIITHRIFALFDFDQVVVMDQGKIIEQGTHESLLAKGGYYAALYARQQSTQDQTADILPGKA</sequence>
<evidence type="ECO:0000256" key="3">
    <source>
        <dbReference type="ARBA" id="ARBA00022475"/>
    </source>
</evidence>
<comment type="subcellular location">
    <subcellularLocation>
        <location evidence="1">Cell membrane</location>
        <topology evidence="1">Multi-pass membrane protein</topology>
    </subcellularLocation>
</comment>
<feature type="domain" description="ABC transporter" evidence="10">
    <location>
        <begin position="352"/>
        <end position="587"/>
    </location>
</feature>
<dbReference type="PANTHER" id="PTHR43394:SF1">
    <property type="entry name" value="ATP-BINDING CASSETTE SUB-FAMILY B MEMBER 10, MITOCHONDRIAL"/>
    <property type="match status" value="1"/>
</dbReference>
<dbReference type="GO" id="GO:0015421">
    <property type="term" value="F:ABC-type oligopeptide transporter activity"/>
    <property type="evidence" value="ECO:0007669"/>
    <property type="project" value="TreeGrafter"/>
</dbReference>
<keyword evidence="3" id="KW-1003">Cell membrane</keyword>
<evidence type="ECO:0000256" key="6">
    <source>
        <dbReference type="ARBA" id="ARBA00022840"/>
    </source>
</evidence>
<dbReference type="Gene3D" id="1.20.1560.10">
    <property type="entry name" value="ABC transporter type 1, transmembrane domain"/>
    <property type="match status" value="1"/>
</dbReference>
<evidence type="ECO:0000259" key="10">
    <source>
        <dbReference type="PROSITE" id="PS50893"/>
    </source>
</evidence>
<dbReference type="InterPro" id="IPR027417">
    <property type="entry name" value="P-loop_NTPase"/>
</dbReference>
<evidence type="ECO:0000256" key="4">
    <source>
        <dbReference type="ARBA" id="ARBA00022692"/>
    </source>
</evidence>
<feature type="transmembrane region" description="Helical" evidence="9">
    <location>
        <begin position="151"/>
        <end position="170"/>
    </location>
</feature>
<keyword evidence="13" id="KW-1185">Reference proteome</keyword>
<evidence type="ECO:0000256" key="7">
    <source>
        <dbReference type="ARBA" id="ARBA00022989"/>
    </source>
</evidence>
<dbReference type="GO" id="GO:0005886">
    <property type="term" value="C:plasma membrane"/>
    <property type="evidence" value="ECO:0007669"/>
    <property type="project" value="UniProtKB-SubCell"/>
</dbReference>
<keyword evidence="2" id="KW-0813">Transport</keyword>
<keyword evidence="6 12" id="KW-0067">ATP-binding</keyword>
<keyword evidence="8 9" id="KW-0472">Membrane</keyword>
<dbReference type="SUPFAM" id="SSF90123">
    <property type="entry name" value="ABC transporter transmembrane region"/>
    <property type="match status" value="1"/>
</dbReference>
<reference evidence="13" key="1">
    <citation type="submission" date="2016-10" db="EMBL/GenBank/DDBJ databases">
        <authorList>
            <person name="Varghese N."/>
            <person name="Submissions S."/>
        </authorList>
    </citation>
    <scope>NUCLEOTIDE SEQUENCE [LARGE SCALE GENOMIC DNA]</scope>
    <source>
        <strain evidence="13">DSM 14807</strain>
    </source>
</reference>
<dbReference type="Proteomes" id="UP000199537">
    <property type="component" value="Unassembled WGS sequence"/>
</dbReference>
<keyword evidence="7 9" id="KW-1133">Transmembrane helix</keyword>
<evidence type="ECO:0000256" key="5">
    <source>
        <dbReference type="ARBA" id="ARBA00022741"/>
    </source>
</evidence>
<feature type="transmembrane region" description="Helical" evidence="9">
    <location>
        <begin position="68"/>
        <end position="93"/>
    </location>
</feature>
<proteinExistence type="predicted"/>
<dbReference type="InterPro" id="IPR039421">
    <property type="entry name" value="Type_1_exporter"/>
</dbReference>
<dbReference type="EMBL" id="FPCJ01000001">
    <property type="protein sequence ID" value="SFV28687.1"/>
    <property type="molecule type" value="Genomic_DNA"/>
</dbReference>
<dbReference type="InterPro" id="IPR003439">
    <property type="entry name" value="ABC_transporter-like_ATP-bd"/>
</dbReference>
<keyword evidence="5" id="KW-0547">Nucleotide-binding</keyword>